<dbReference type="AlphaFoldDB" id="S3Z6H2"/>
<dbReference type="PATRIC" id="fig|1286094.4.peg.7518"/>
<feature type="transmembrane region" description="Helical" evidence="1">
    <location>
        <begin position="121"/>
        <end position="140"/>
    </location>
</feature>
<keyword evidence="1" id="KW-0812">Transmembrane</keyword>
<keyword evidence="1" id="KW-0472">Membrane</keyword>
<dbReference type="EMBL" id="AOPZ01000552">
    <property type="protein sequence ID" value="EPH39331.1"/>
    <property type="molecule type" value="Genomic_DNA"/>
</dbReference>
<evidence type="ECO:0000256" key="1">
    <source>
        <dbReference type="SAM" id="Phobius"/>
    </source>
</evidence>
<keyword evidence="3" id="KW-1185">Reference proteome</keyword>
<feature type="transmembrane region" description="Helical" evidence="1">
    <location>
        <begin position="58"/>
        <end position="76"/>
    </location>
</feature>
<comment type="caution">
    <text evidence="2">The sequence shown here is derived from an EMBL/GenBank/DDBJ whole genome shotgun (WGS) entry which is preliminary data.</text>
</comment>
<accession>S3Z6H2</accession>
<reference evidence="2 3" key="1">
    <citation type="submission" date="2013-02" db="EMBL/GenBank/DDBJ databases">
        <title>Draft Genome Sequence of Streptomyces aurantiacus, Which Produces Setomimycin.</title>
        <authorList>
            <person name="Gruening B.A."/>
            <person name="Praeg A."/>
            <person name="Erxleben A."/>
            <person name="Guenther S."/>
            <person name="Mueller M."/>
        </authorList>
    </citation>
    <scope>NUCLEOTIDE SEQUENCE [LARGE SCALE GENOMIC DNA]</scope>
    <source>
        <strain evidence="2 3">JA 4570</strain>
    </source>
</reference>
<proteinExistence type="predicted"/>
<sequence length="164" mass="17375">MAAGVALLLCGAIALGWLIYILTQDDVYFMGATPGDGASEFFRAAVDASKGLPLPHTFYTLVMVVAPLLVGVLLLAGRPAARGAALALAFASTYFDVRALVPAFDDGFDHYWDSTVGTLSILTPFATIPLQIVVVIALLATQADRRAPAPYGAQPSPSDWNRHR</sequence>
<gene>
    <name evidence="2" type="ORF">STRAU_7590</name>
</gene>
<feature type="transmembrane region" description="Helical" evidence="1">
    <location>
        <begin position="83"/>
        <end position="101"/>
    </location>
</feature>
<evidence type="ECO:0000313" key="3">
    <source>
        <dbReference type="Proteomes" id="UP000014629"/>
    </source>
</evidence>
<name>S3Z6H2_9ACTN</name>
<evidence type="ECO:0000313" key="2">
    <source>
        <dbReference type="EMBL" id="EPH39331.1"/>
    </source>
</evidence>
<keyword evidence="1" id="KW-1133">Transmembrane helix</keyword>
<dbReference type="Proteomes" id="UP000014629">
    <property type="component" value="Unassembled WGS sequence"/>
</dbReference>
<protein>
    <submittedName>
        <fullName evidence="2">Uncharacterized protein</fullName>
    </submittedName>
</protein>
<organism evidence="2 3">
    <name type="scientific">Streptomyces aurantiacus JA 4570</name>
    <dbReference type="NCBI Taxonomy" id="1286094"/>
    <lineage>
        <taxon>Bacteria</taxon>
        <taxon>Bacillati</taxon>
        <taxon>Actinomycetota</taxon>
        <taxon>Actinomycetes</taxon>
        <taxon>Kitasatosporales</taxon>
        <taxon>Streptomycetaceae</taxon>
        <taxon>Streptomyces</taxon>
        <taxon>Streptomyces aurantiacus group</taxon>
    </lineage>
</organism>